<feature type="domain" description="HTH gntR-type" evidence="4">
    <location>
        <begin position="56"/>
        <end position="124"/>
    </location>
</feature>
<dbReference type="Pfam" id="PF07729">
    <property type="entry name" value="FCD"/>
    <property type="match status" value="1"/>
</dbReference>
<sequence length="277" mass="30409">MPRRFGTSIGKSAPKSYNLSNQYVLHGVGNTAALKLVSAREGEGRLAHGVAHAGEGRLADRAYSQIVEIINAKDLQIGDRLPSEPRLAEMFGMSRTVVREALVRLAADGITEARRGAGSYVMRRPSERLGAHMPMAELSATLGTYEVRFVLEAEACRLAALRRSPEQMETIQRAMEALRGALHSNGPAHEEDWVLHRSIFEATANPAFVAAFDHLEEGIYRILRAGVDISRARPPEAIGAMITEHEMVVEAIRAQDADAAALAMRWHLSQGRKRLMP</sequence>
<dbReference type="InterPro" id="IPR036388">
    <property type="entry name" value="WH-like_DNA-bd_sf"/>
</dbReference>
<dbReference type="OrthoDB" id="9809707at2"/>
<dbReference type="PANTHER" id="PTHR43537">
    <property type="entry name" value="TRANSCRIPTIONAL REGULATOR, GNTR FAMILY"/>
    <property type="match status" value="1"/>
</dbReference>
<keyword evidence="6" id="KW-1185">Reference proteome</keyword>
<evidence type="ECO:0000259" key="4">
    <source>
        <dbReference type="PROSITE" id="PS50949"/>
    </source>
</evidence>
<evidence type="ECO:0000256" key="2">
    <source>
        <dbReference type="ARBA" id="ARBA00023125"/>
    </source>
</evidence>
<dbReference type="InterPro" id="IPR011711">
    <property type="entry name" value="GntR_C"/>
</dbReference>
<dbReference type="AlphaFoldDB" id="A0A2K8MKX3"/>
<organism evidence="5 6">
    <name type="scientific">Sphingomonas psychrotolerans</name>
    <dbReference type="NCBI Taxonomy" id="1327635"/>
    <lineage>
        <taxon>Bacteria</taxon>
        <taxon>Pseudomonadati</taxon>
        <taxon>Pseudomonadota</taxon>
        <taxon>Alphaproteobacteria</taxon>
        <taxon>Sphingomonadales</taxon>
        <taxon>Sphingomonadaceae</taxon>
        <taxon>Sphingomonas</taxon>
    </lineage>
</organism>
<name>A0A2K8MKX3_9SPHN</name>
<dbReference type="Gene3D" id="1.10.10.10">
    <property type="entry name" value="Winged helix-like DNA-binding domain superfamily/Winged helix DNA-binding domain"/>
    <property type="match status" value="1"/>
</dbReference>
<keyword evidence="1" id="KW-0805">Transcription regulation</keyword>
<gene>
    <name evidence="5" type="ORF">CVN68_07555</name>
</gene>
<protein>
    <submittedName>
        <fullName evidence="5">GntR family transcriptional regulator</fullName>
    </submittedName>
</protein>
<dbReference type="InterPro" id="IPR000524">
    <property type="entry name" value="Tscrpt_reg_HTH_GntR"/>
</dbReference>
<evidence type="ECO:0000313" key="5">
    <source>
        <dbReference type="EMBL" id="ATY31841.1"/>
    </source>
</evidence>
<dbReference type="KEGG" id="sphc:CVN68_07555"/>
<dbReference type="Gene3D" id="1.20.120.530">
    <property type="entry name" value="GntR ligand-binding domain-like"/>
    <property type="match status" value="1"/>
</dbReference>
<dbReference type="SUPFAM" id="SSF46785">
    <property type="entry name" value="Winged helix' DNA-binding domain"/>
    <property type="match status" value="1"/>
</dbReference>
<dbReference type="GO" id="GO:0003677">
    <property type="term" value="F:DNA binding"/>
    <property type="evidence" value="ECO:0007669"/>
    <property type="project" value="UniProtKB-KW"/>
</dbReference>
<dbReference type="Proteomes" id="UP000229081">
    <property type="component" value="Chromosome"/>
</dbReference>
<dbReference type="InterPro" id="IPR008920">
    <property type="entry name" value="TF_FadR/GntR_C"/>
</dbReference>
<dbReference type="CDD" id="cd07377">
    <property type="entry name" value="WHTH_GntR"/>
    <property type="match status" value="1"/>
</dbReference>
<evidence type="ECO:0000313" key="6">
    <source>
        <dbReference type="Proteomes" id="UP000229081"/>
    </source>
</evidence>
<dbReference type="PRINTS" id="PR00035">
    <property type="entry name" value="HTHGNTR"/>
</dbReference>
<dbReference type="PROSITE" id="PS50949">
    <property type="entry name" value="HTH_GNTR"/>
    <property type="match status" value="1"/>
</dbReference>
<dbReference type="InterPro" id="IPR036390">
    <property type="entry name" value="WH_DNA-bd_sf"/>
</dbReference>
<dbReference type="SUPFAM" id="SSF48008">
    <property type="entry name" value="GntR ligand-binding domain-like"/>
    <property type="match status" value="1"/>
</dbReference>
<dbReference type="Pfam" id="PF00392">
    <property type="entry name" value="GntR"/>
    <property type="match status" value="1"/>
</dbReference>
<dbReference type="SMART" id="SM00895">
    <property type="entry name" value="FCD"/>
    <property type="match status" value="1"/>
</dbReference>
<dbReference type="PANTHER" id="PTHR43537:SF5">
    <property type="entry name" value="UXU OPERON TRANSCRIPTIONAL REGULATOR"/>
    <property type="match status" value="1"/>
</dbReference>
<dbReference type="EMBL" id="CP024923">
    <property type="protein sequence ID" value="ATY31841.1"/>
    <property type="molecule type" value="Genomic_DNA"/>
</dbReference>
<keyword evidence="3" id="KW-0804">Transcription</keyword>
<keyword evidence="2" id="KW-0238">DNA-binding</keyword>
<accession>A0A2K8MKX3</accession>
<evidence type="ECO:0000256" key="1">
    <source>
        <dbReference type="ARBA" id="ARBA00023015"/>
    </source>
</evidence>
<evidence type="ECO:0000256" key="3">
    <source>
        <dbReference type="ARBA" id="ARBA00023163"/>
    </source>
</evidence>
<dbReference type="SMART" id="SM00345">
    <property type="entry name" value="HTH_GNTR"/>
    <property type="match status" value="1"/>
</dbReference>
<reference evidence="5 6" key="1">
    <citation type="submission" date="2017-11" db="EMBL/GenBank/DDBJ databases">
        <title>Complete genome sequence of Sphingomonas sp. Strain Cra20, a psychrotolerant potential plant growth promoting rhizobacteria.</title>
        <authorList>
            <person name="Luo Y."/>
        </authorList>
    </citation>
    <scope>NUCLEOTIDE SEQUENCE [LARGE SCALE GENOMIC DNA]</scope>
    <source>
        <strain evidence="5 6">Cra20</strain>
    </source>
</reference>
<dbReference type="GO" id="GO:0003700">
    <property type="term" value="F:DNA-binding transcription factor activity"/>
    <property type="evidence" value="ECO:0007669"/>
    <property type="project" value="InterPro"/>
</dbReference>
<proteinExistence type="predicted"/>